<dbReference type="GO" id="GO:0009092">
    <property type="term" value="P:homoserine metabolic process"/>
    <property type="evidence" value="ECO:0007669"/>
    <property type="project" value="TreeGrafter"/>
</dbReference>
<dbReference type="STRING" id="1051891.A0A0C3Q4J7"/>
<dbReference type="SUPFAM" id="SSF53474">
    <property type="entry name" value="alpha/beta-Hydrolases"/>
    <property type="match status" value="1"/>
</dbReference>
<feature type="non-terminal residue" evidence="1">
    <location>
        <position position="112"/>
    </location>
</feature>
<evidence type="ECO:0000313" key="1">
    <source>
        <dbReference type="EMBL" id="KIO17789.1"/>
    </source>
</evidence>
<reference evidence="2" key="2">
    <citation type="submission" date="2015-01" db="EMBL/GenBank/DDBJ databases">
        <title>Evolutionary Origins and Diversification of the Mycorrhizal Mutualists.</title>
        <authorList>
            <consortium name="DOE Joint Genome Institute"/>
            <consortium name="Mycorrhizal Genomics Consortium"/>
            <person name="Kohler A."/>
            <person name="Kuo A."/>
            <person name="Nagy L.G."/>
            <person name="Floudas D."/>
            <person name="Copeland A."/>
            <person name="Barry K.W."/>
            <person name="Cichocki N."/>
            <person name="Veneault-Fourrey C."/>
            <person name="LaButti K."/>
            <person name="Lindquist E.A."/>
            <person name="Lipzen A."/>
            <person name="Lundell T."/>
            <person name="Morin E."/>
            <person name="Murat C."/>
            <person name="Riley R."/>
            <person name="Ohm R."/>
            <person name="Sun H."/>
            <person name="Tunlid A."/>
            <person name="Henrissat B."/>
            <person name="Grigoriev I.V."/>
            <person name="Hibbett D.S."/>
            <person name="Martin F."/>
        </authorList>
    </citation>
    <scope>NUCLEOTIDE SEQUENCE [LARGE SCALE GENOMIC DNA]</scope>
    <source>
        <strain evidence="2">MUT 4182</strain>
    </source>
</reference>
<keyword evidence="2" id="KW-1185">Reference proteome</keyword>
<dbReference type="GO" id="GO:0004414">
    <property type="term" value="F:homoserine O-acetyltransferase activity"/>
    <property type="evidence" value="ECO:0007669"/>
    <property type="project" value="TreeGrafter"/>
</dbReference>
<dbReference type="Gene3D" id="1.10.1740.110">
    <property type="match status" value="1"/>
</dbReference>
<proteinExistence type="predicted"/>
<dbReference type="GO" id="GO:0009001">
    <property type="term" value="F:serine O-acetyltransferase activity"/>
    <property type="evidence" value="ECO:0007669"/>
    <property type="project" value="TreeGrafter"/>
</dbReference>
<dbReference type="OrthoDB" id="444135at2759"/>
<protein>
    <submittedName>
        <fullName evidence="1">Uncharacterized protein</fullName>
    </submittedName>
</protein>
<organism evidence="1 2">
    <name type="scientific">Tulasnella calospora MUT 4182</name>
    <dbReference type="NCBI Taxonomy" id="1051891"/>
    <lineage>
        <taxon>Eukaryota</taxon>
        <taxon>Fungi</taxon>
        <taxon>Dikarya</taxon>
        <taxon>Basidiomycota</taxon>
        <taxon>Agaricomycotina</taxon>
        <taxon>Agaricomycetes</taxon>
        <taxon>Cantharellales</taxon>
        <taxon>Tulasnellaceae</taxon>
        <taxon>Tulasnella</taxon>
    </lineage>
</organism>
<dbReference type="AlphaFoldDB" id="A0A0C3Q4J7"/>
<dbReference type="EMBL" id="KN823343">
    <property type="protein sequence ID" value="KIO17789.1"/>
    <property type="molecule type" value="Genomic_DNA"/>
</dbReference>
<feature type="non-terminal residue" evidence="1">
    <location>
        <position position="1"/>
    </location>
</feature>
<accession>A0A0C3Q4J7</accession>
<dbReference type="GO" id="GO:0005739">
    <property type="term" value="C:mitochondrion"/>
    <property type="evidence" value="ECO:0007669"/>
    <property type="project" value="TreeGrafter"/>
</dbReference>
<sequence length="112" mass="12907">LMADPNWNKGFYYDKSPPHTGMKLARQIGTITYRSGPEWEQRFGRQVRQLPESETPRANGVRVPALCPDFLIETYLDHQGESFCLKYDANSLIYISKAMDLFDMTQTALDEL</sequence>
<dbReference type="InterPro" id="IPR008220">
    <property type="entry name" value="HAT_MetX-like"/>
</dbReference>
<dbReference type="PANTHER" id="PTHR32268:SF16">
    <property type="entry name" value="SERINE O-SUCCINYLTRANSFERASE"/>
    <property type="match status" value="1"/>
</dbReference>
<dbReference type="InterPro" id="IPR029058">
    <property type="entry name" value="AB_hydrolase_fold"/>
</dbReference>
<name>A0A0C3Q4J7_9AGAM</name>
<dbReference type="PANTHER" id="PTHR32268">
    <property type="entry name" value="HOMOSERINE O-ACETYLTRANSFERASE"/>
    <property type="match status" value="1"/>
</dbReference>
<dbReference type="Proteomes" id="UP000054248">
    <property type="component" value="Unassembled WGS sequence"/>
</dbReference>
<gene>
    <name evidence="1" type="ORF">M407DRAFT_60999</name>
</gene>
<dbReference type="GO" id="GO:0009086">
    <property type="term" value="P:methionine biosynthetic process"/>
    <property type="evidence" value="ECO:0007669"/>
    <property type="project" value="TreeGrafter"/>
</dbReference>
<dbReference type="GO" id="GO:0006535">
    <property type="term" value="P:cysteine biosynthetic process from serine"/>
    <property type="evidence" value="ECO:0007669"/>
    <property type="project" value="TreeGrafter"/>
</dbReference>
<reference evidence="1 2" key="1">
    <citation type="submission" date="2014-04" db="EMBL/GenBank/DDBJ databases">
        <authorList>
            <consortium name="DOE Joint Genome Institute"/>
            <person name="Kuo A."/>
            <person name="Girlanda M."/>
            <person name="Perotto S."/>
            <person name="Kohler A."/>
            <person name="Nagy L.G."/>
            <person name="Floudas D."/>
            <person name="Copeland A."/>
            <person name="Barry K.W."/>
            <person name="Cichocki N."/>
            <person name="Veneault-Fourrey C."/>
            <person name="LaButti K."/>
            <person name="Lindquist E.A."/>
            <person name="Lipzen A."/>
            <person name="Lundell T."/>
            <person name="Morin E."/>
            <person name="Murat C."/>
            <person name="Sun H."/>
            <person name="Tunlid A."/>
            <person name="Henrissat B."/>
            <person name="Grigoriev I.V."/>
            <person name="Hibbett D.S."/>
            <person name="Martin F."/>
            <person name="Nordberg H.P."/>
            <person name="Cantor M.N."/>
            <person name="Hua S.X."/>
        </authorList>
    </citation>
    <scope>NUCLEOTIDE SEQUENCE [LARGE SCALE GENOMIC DNA]</scope>
    <source>
        <strain evidence="1 2">MUT 4182</strain>
    </source>
</reference>
<dbReference type="HOGENOM" id="CLU_2164410_0_0_1"/>
<evidence type="ECO:0000313" key="2">
    <source>
        <dbReference type="Proteomes" id="UP000054248"/>
    </source>
</evidence>